<dbReference type="GO" id="GO:0007165">
    <property type="term" value="P:signal transduction"/>
    <property type="evidence" value="ECO:0007669"/>
    <property type="project" value="InterPro"/>
</dbReference>
<evidence type="ECO:0000256" key="1">
    <source>
        <dbReference type="SAM" id="MobiDB-lite"/>
    </source>
</evidence>
<dbReference type="InterPro" id="IPR000157">
    <property type="entry name" value="TIR_dom"/>
</dbReference>
<dbReference type="InterPro" id="IPR035897">
    <property type="entry name" value="Toll_tir_struct_dom_sf"/>
</dbReference>
<dbReference type="SUPFAM" id="SSF52200">
    <property type="entry name" value="Toll/Interleukin receptor TIR domain"/>
    <property type="match status" value="1"/>
</dbReference>
<dbReference type="PROSITE" id="PS50104">
    <property type="entry name" value="TIR"/>
    <property type="match status" value="1"/>
</dbReference>
<feature type="transmembrane region" description="Helical" evidence="2">
    <location>
        <begin position="148"/>
        <end position="167"/>
    </location>
</feature>
<dbReference type="Proteomes" id="UP000612899">
    <property type="component" value="Unassembled WGS sequence"/>
</dbReference>
<evidence type="ECO:0000313" key="5">
    <source>
        <dbReference type="Proteomes" id="UP000612899"/>
    </source>
</evidence>
<proteinExistence type="predicted"/>
<keyword evidence="2" id="KW-0812">Transmembrane</keyword>
<dbReference type="Gene3D" id="3.40.50.10140">
    <property type="entry name" value="Toll/interleukin-1 receptor homology (TIR) domain"/>
    <property type="match status" value="1"/>
</dbReference>
<feature type="compositionally biased region" description="Low complexity" evidence="1">
    <location>
        <begin position="184"/>
        <end position="212"/>
    </location>
</feature>
<gene>
    <name evidence="4" type="ORF">Rhe02_02750</name>
</gene>
<comment type="caution">
    <text evidence="4">The sequence shown here is derived from an EMBL/GenBank/DDBJ whole genome shotgun (WGS) entry which is preliminary data.</text>
</comment>
<keyword evidence="2" id="KW-1133">Transmembrane helix</keyword>
<keyword evidence="2" id="KW-0472">Membrane</keyword>
<evidence type="ECO:0000256" key="2">
    <source>
        <dbReference type="SAM" id="Phobius"/>
    </source>
</evidence>
<reference evidence="4" key="1">
    <citation type="submission" date="2021-01" db="EMBL/GenBank/DDBJ databases">
        <title>Whole genome shotgun sequence of Rhizocola hellebori NBRC 109834.</title>
        <authorList>
            <person name="Komaki H."/>
            <person name="Tamura T."/>
        </authorList>
    </citation>
    <scope>NUCLEOTIDE SEQUENCE</scope>
    <source>
        <strain evidence="4">NBRC 109834</strain>
    </source>
</reference>
<sequence length="387" mass="41393">MAGHVFISYSRADQAYVDRLADHFRGCGLPIWFDSAIATGENFGPRIQQAIDDCAAFVVVLTPDSAGSVWVRREISRAARLRKPMRPLLLRSCDLPIELDGMHHEDVTGAQLPSGRFTDELRATVAAAGLAMPVPAARAAWNRRRASLLIAGSLVVSLMIVVGVFFVKQRKEVTLPRILATSVSPSSGPETPLPSPSLSASPSYSPSHSPSPKRILKLDRTSPGCDEDAPEVIWTLVGAAKTCDEGGTTLTKLRSWGEPPGLGFAELRFAVKGQTFPRNYTIGFTVSDLSDPVVGANNGGCASVFVHTTADGKTFEQLDICGSGLNAIVRYVDLADVGRQTESNAEGDTNEIASPVVNTTTAFVSLVMAWRNTGARATFSDFHYTAG</sequence>
<keyword evidence="5" id="KW-1185">Reference proteome</keyword>
<dbReference type="Pfam" id="PF13676">
    <property type="entry name" value="TIR_2"/>
    <property type="match status" value="1"/>
</dbReference>
<protein>
    <recommendedName>
        <fullName evidence="3">TIR domain-containing protein</fullName>
    </recommendedName>
</protein>
<dbReference type="EMBL" id="BONY01000001">
    <property type="protein sequence ID" value="GIH02208.1"/>
    <property type="molecule type" value="Genomic_DNA"/>
</dbReference>
<evidence type="ECO:0000259" key="3">
    <source>
        <dbReference type="PROSITE" id="PS50104"/>
    </source>
</evidence>
<dbReference type="SMART" id="SM00255">
    <property type="entry name" value="TIR"/>
    <property type="match status" value="1"/>
</dbReference>
<feature type="domain" description="TIR" evidence="3">
    <location>
        <begin position="1"/>
        <end position="125"/>
    </location>
</feature>
<evidence type="ECO:0000313" key="4">
    <source>
        <dbReference type="EMBL" id="GIH02208.1"/>
    </source>
</evidence>
<name>A0A8J3Q1R9_9ACTN</name>
<dbReference type="AlphaFoldDB" id="A0A8J3Q1R9"/>
<accession>A0A8J3Q1R9</accession>
<feature type="region of interest" description="Disordered" evidence="1">
    <location>
        <begin position="181"/>
        <end position="224"/>
    </location>
</feature>
<organism evidence="4 5">
    <name type="scientific">Rhizocola hellebori</name>
    <dbReference type="NCBI Taxonomy" id="1392758"/>
    <lineage>
        <taxon>Bacteria</taxon>
        <taxon>Bacillati</taxon>
        <taxon>Actinomycetota</taxon>
        <taxon>Actinomycetes</taxon>
        <taxon>Micromonosporales</taxon>
        <taxon>Micromonosporaceae</taxon>
        <taxon>Rhizocola</taxon>
    </lineage>
</organism>